<name>A0A1M5CEG2_9RHOB</name>
<dbReference type="AlphaFoldDB" id="A0A1M5CEG2"/>
<keyword evidence="3" id="KW-0963">Cytoplasm</keyword>
<evidence type="ECO:0000313" key="4">
    <source>
        <dbReference type="EMBL" id="SHF53128.1"/>
    </source>
</evidence>
<gene>
    <name evidence="3" type="primary">ureD</name>
    <name evidence="4" type="ORF">SAMN05444273_10791</name>
</gene>
<sequence>MPEILPPRCWLCSNSHRIIGPQEPAINQFTPIDLCKNTVAQPRAVGTARLSAKADGTGKTRIKDLRQSGSTKLVFPQNRRPDAEVILVNTAGGITGGDQFDLDICVMTNAGLTLTTQAAERAYRAQSGEIGRVTTKLSVQTGARLNWLPQELILYDSCALRRRLDISLDEEARFLMVEPVVFGRAAMREDLRGVMFQDRIKITRNGTPRYIDGLDLIGDAAAHLASPAIANGAGAMASVVLVAPDAGSHLSSARAALPSSAGASMLAEDVLVIRQLASDSFELRRSLVPILEQLTQNNLPTSWRL</sequence>
<dbReference type="GO" id="GO:0005737">
    <property type="term" value="C:cytoplasm"/>
    <property type="evidence" value="ECO:0007669"/>
    <property type="project" value="UniProtKB-SubCell"/>
</dbReference>
<comment type="subunit">
    <text evidence="3">UreD, UreF and UreG form a complex that acts as a GTP-hydrolysis-dependent molecular chaperone, activating the urease apoprotein by helping to assemble the nickel containing metallocenter of UreC. The UreE protein probably delivers the nickel.</text>
</comment>
<dbReference type="STRING" id="1486859.SAMN05444273_10791"/>
<proteinExistence type="inferred from homology"/>
<keyword evidence="2 3" id="KW-0143">Chaperone</keyword>
<comment type="similarity">
    <text evidence="1 3">Belongs to the UreD family.</text>
</comment>
<organism evidence="4 5">
    <name type="scientific">Litoreibacter ascidiaceicola</name>
    <dbReference type="NCBI Taxonomy" id="1486859"/>
    <lineage>
        <taxon>Bacteria</taxon>
        <taxon>Pseudomonadati</taxon>
        <taxon>Pseudomonadota</taxon>
        <taxon>Alphaproteobacteria</taxon>
        <taxon>Rhodobacterales</taxon>
        <taxon>Roseobacteraceae</taxon>
        <taxon>Litoreibacter</taxon>
    </lineage>
</organism>
<evidence type="ECO:0000256" key="3">
    <source>
        <dbReference type="HAMAP-Rule" id="MF_01384"/>
    </source>
</evidence>
<keyword evidence="3" id="KW-0996">Nickel insertion</keyword>
<dbReference type="OrthoDB" id="9798842at2"/>
<dbReference type="GO" id="GO:0016151">
    <property type="term" value="F:nickel cation binding"/>
    <property type="evidence" value="ECO:0007669"/>
    <property type="project" value="UniProtKB-UniRule"/>
</dbReference>
<dbReference type="EMBL" id="FQUV01000007">
    <property type="protein sequence ID" value="SHF53128.1"/>
    <property type="molecule type" value="Genomic_DNA"/>
</dbReference>
<reference evidence="5" key="1">
    <citation type="submission" date="2016-11" db="EMBL/GenBank/DDBJ databases">
        <authorList>
            <person name="Varghese N."/>
            <person name="Submissions S."/>
        </authorList>
    </citation>
    <scope>NUCLEOTIDE SEQUENCE [LARGE SCALE GENOMIC DNA]</scope>
    <source>
        <strain evidence="5">DSM 100566</strain>
    </source>
</reference>
<comment type="subcellular location">
    <subcellularLocation>
        <location evidence="3">Cytoplasm</location>
    </subcellularLocation>
</comment>
<dbReference type="PANTHER" id="PTHR33643:SF1">
    <property type="entry name" value="UREASE ACCESSORY PROTEIN D"/>
    <property type="match status" value="1"/>
</dbReference>
<evidence type="ECO:0000313" key="5">
    <source>
        <dbReference type="Proteomes" id="UP000184144"/>
    </source>
</evidence>
<evidence type="ECO:0000256" key="2">
    <source>
        <dbReference type="ARBA" id="ARBA00023186"/>
    </source>
</evidence>
<dbReference type="Pfam" id="PF01774">
    <property type="entry name" value="UreD"/>
    <property type="match status" value="1"/>
</dbReference>
<evidence type="ECO:0000256" key="1">
    <source>
        <dbReference type="ARBA" id="ARBA00007177"/>
    </source>
</evidence>
<dbReference type="HAMAP" id="MF_01384">
    <property type="entry name" value="UreD"/>
    <property type="match status" value="1"/>
</dbReference>
<accession>A0A1M5CEG2</accession>
<dbReference type="InterPro" id="IPR002669">
    <property type="entry name" value="UreD"/>
</dbReference>
<dbReference type="PANTHER" id="PTHR33643">
    <property type="entry name" value="UREASE ACCESSORY PROTEIN D"/>
    <property type="match status" value="1"/>
</dbReference>
<dbReference type="Proteomes" id="UP000184144">
    <property type="component" value="Unassembled WGS sequence"/>
</dbReference>
<keyword evidence="5" id="KW-1185">Reference proteome</keyword>
<comment type="function">
    <text evidence="3">Required for maturation of urease via the functional incorporation of the urease nickel metallocenter.</text>
</comment>
<protein>
    <recommendedName>
        <fullName evidence="3">Urease accessory protein UreD</fullName>
    </recommendedName>
</protein>